<dbReference type="GeneID" id="75114633"/>
<evidence type="ECO:0008006" key="3">
    <source>
        <dbReference type="Google" id="ProtNLM"/>
    </source>
</evidence>
<gene>
    <name evidence="1" type="ORF">HMPREF1061_01966</name>
</gene>
<sequence>MAGEVRPIAMGVGSIKFGTVGDGVPGADLKEFPLPTKGSVAFNFADPKEIKVETEGSDEPLFVEFVKDTTDYIEFSIPTPSNEVLKELAGGEIDVTGGKNIWKKPINVPYISKTFQCETVPKAGKKVIYTIVNGKVMSKISQAPGSEQAELLLVRVYVQAAITAAGKKQTAFMREVVAVVVGGAEE</sequence>
<protein>
    <recommendedName>
        <fullName evidence="3">Phage tail protein</fullName>
    </recommendedName>
</protein>
<organism evidence="1 2">
    <name type="scientific">Bacteroides caccae CL03T12C61</name>
    <dbReference type="NCBI Taxonomy" id="997873"/>
    <lineage>
        <taxon>Bacteria</taxon>
        <taxon>Pseudomonadati</taxon>
        <taxon>Bacteroidota</taxon>
        <taxon>Bacteroidia</taxon>
        <taxon>Bacteroidales</taxon>
        <taxon>Bacteroidaceae</taxon>
        <taxon>Bacteroides</taxon>
    </lineage>
</organism>
<dbReference type="RefSeq" id="WP_005681067.1">
    <property type="nucleotide sequence ID" value="NZ_CAXUCB010000017.1"/>
</dbReference>
<proteinExistence type="predicted"/>
<dbReference type="AlphaFoldDB" id="I8V1P4"/>
<evidence type="ECO:0000313" key="1">
    <source>
        <dbReference type="EMBL" id="EIY20360.1"/>
    </source>
</evidence>
<evidence type="ECO:0000313" key="2">
    <source>
        <dbReference type="Proteomes" id="UP000002965"/>
    </source>
</evidence>
<comment type="caution">
    <text evidence="1">The sequence shown here is derived from an EMBL/GenBank/DDBJ whole genome shotgun (WGS) entry which is preliminary data.</text>
</comment>
<accession>I8V1P4</accession>
<dbReference type="Proteomes" id="UP000002965">
    <property type="component" value="Unassembled WGS sequence"/>
</dbReference>
<name>I8V1P4_9BACE</name>
<keyword evidence="2" id="KW-1185">Reference proteome</keyword>
<reference evidence="1 2" key="1">
    <citation type="submission" date="2012-02" db="EMBL/GenBank/DDBJ databases">
        <title>The Genome Sequence of Bacteroides caccae CL03T12C61.</title>
        <authorList>
            <consortium name="The Broad Institute Genome Sequencing Platform"/>
            <person name="Earl A."/>
            <person name="Ward D."/>
            <person name="Feldgarden M."/>
            <person name="Gevers D."/>
            <person name="Zitomersky N.L."/>
            <person name="Coyne M.J."/>
            <person name="Comstock L.E."/>
            <person name="Young S.K."/>
            <person name="Zeng Q."/>
            <person name="Gargeya S."/>
            <person name="Fitzgerald M."/>
            <person name="Haas B."/>
            <person name="Abouelleil A."/>
            <person name="Alvarado L."/>
            <person name="Arachchi H.M."/>
            <person name="Berlin A."/>
            <person name="Chapman S.B."/>
            <person name="Gearin G."/>
            <person name="Goldberg J."/>
            <person name="Griggs A."/>
            <person name="Gujja S."/>
            <person name="Hansen M."/>
            <person name="Heiman D."/>
            <person name="Howarth C."/>
            <person name="Larimer J."/>
            <person name="Lui A."/>
            <person name="MacDonald P.J.P."/>
            <person name="McCowen C."/>
            <person name="Montmayeur A."/>
            <person name="Murphy C."/>
            <person name="Neiman D."/>
            <person name="Pearson M."/>
            <person name="Priest M."/>
            <person name="Roberts A."/>
            <person name="Saif S."/>
            <person name="Shea T."/>
            <person name="Sisk P."/>
            <person name="Stolte C."/>
            <person name="Sykes S."/>
            <person name="Wortman J."/>
            <person name="Nusbaum C."/>
            <person name="Birren B."/>
        </authorList>
    </citation>
    <scope>NUCLEOTIDE SEQUENCE [LARGE SCALE GENOMIC DNA]</scope>
    <source>
        <strain evidence="1 2">CL03T12C61</strain>
    </source>
</reference>
<dbReference type="HOGENOM" id="CLU_1451673_0_0_10"/>
<dbReference type="OrthoDB" id="1048710at2"/>
<dbReference type="EMBL" id="AGXF01000007">
    <property type="protein sequence ID" value="EIY20360.1"/>
    <property type="molecule type" value="Genomic_DNA"/>
</dbReference>
<dbReference type="PATRIC" id="fig|997873.3.peg.2061"/>